<dbReference type="Pfam" id="PF13489">
    <property type="entry name" value="Methyltransf_23"/>
    <property type="match status" value="1"/>
</dbReference>
<dbReference type="PANTHER" id="PTHR43591:SF31">
    <property type="entry name" value="LAEA-LIKE, PUTATIVE (AFU_ORTHOLOGUE AFUA_8G01930)-RELATED"/>
    <property type="match status" value="1"/>
</dbReference>
<gene>
    <name evidence="2" type="ORF">GJ744_006365</name>
</gene>
<evidence type="ECO:0000256" key="1">
    <source>
        <dbReference type="SAM" id="MobiDB-lite"/>
    </source>
</evidence>
<dbReference type="EMBL" id="JAACFV010000029">
    <property type="protein sequence ID" value="KAF7510519.1"/>
    <property type="molecule type" value="Genomic_DNA"/>
</dbReference>
<proteinExistence type="predicted"/>
<sequence>MSNPNHISHDAGYYASVNDYDGLGETSDDADSAIGDTESSTTTLTDSLTPSVMDYRFENGRRYHAYKDGSYALPNDEPELERLDLQHRLWRLSLDGALYLSPLPPSTNSVLDLGTGTGIWAIEFADENPSATVTGVDLSPVQPRWIPPNCQFQIDDIEEEWTYPLPIPDPASGEVSRGRGFDFIHGRMLNLGVKDWPRLFRQSFTHLRPGGYFEAQEFEQTVHCEADSPKQGVALRKWSDRVSDAAKKAGINTQASRHFDQQLREAGFVDVTSKHFRWPVGPWPEGENSKKEKTLGVWVQGNAVAALEAVALGMLSRYEGWSKEQVLGLVREAREEVVDMEFHQYINMNVHYARKPGPTNTAFTASATAE</sequence>
<dbReference type="AlphaFoldDB" id="A0A8H7E4T2"/>
<comment type="caution">
    <text evidence="2">The sequence shown here is derived from an EMBL/GenBank/DDBJ whole genome shotgun (WGS) entry which is preliminary data.</text>
</comment>
<name>A0A8H7E4T2_9EURO</name>
<dbReference type="PANTHER" id="PTHR43591">
    <property type="entry name" value="METHYLTRANSFERASE"/>
    <property type="match status" value="1"/>
</dbReference>
<reference evidence="2" key="1">
    <citation type="submission" date="2020-02" db="EMBL/GenBank/DDBJ databases">
        <authorList>
            <person name="Palmer J.M."/>
        </authorList>
    </citation>
    <scope>NUCLEOTIDE SEQUENCE</scope>
    <source>
        <strain evidence="2">EPUS1.4</strain>
        <tissue evidence="2">Thallus</tissue>
    </source>
</reference>
<evidence type="ECO:0000313" key="3">
    <source>
        <dbReference type="Proteomes" id="UP000606974"/>
    </source>
</evidence>
<evidence type="ECO:0008006" key="4">
    <source>
        <dbReference type="Google" id="ProtNLM"/>
    </source>
</evidence>
<dbReference type="SUPFAM" id="SSF53335">
    <property type="entry name" value="S-adenosyl-L-methionine-dependent methyltransferases"/>
    <property type="match status" value="1"/>
</dbReference>
<dbReference type="Gene3D" id="3.40.50.150">
    <property type="entry name" value="Vaccinia Virus protein VP39"/>
    <property type="match status" value="1"/>
</dbReference>
<accession>A0A8H7E4T2</accession>
<dbReference type="Proteomes" id="UP000606974">
    <property type="component" value="Unassembled WGS sequence"/>
</dbReference>
<protein>
    <recommendedName>
        <fullName evidence="4">Methyltransferase domain-containing protein</fullName>
    </recommendedName>
</protein>
<keyword evidence="3" id="KW-1185">Reference proteome</keyword>
<evidence type="ECO:0000313" key="2">
    <source>
        <dbReference type="EMBL" id="KAF7510519.1"/>
    </source>
</evidence>
<dbReference type="InterPro" id="IPR029063">
    <property type="entry name" value="SAM-dependent_MTases_sf"/>
</dbReference>
<feature type="region of interest" description="Disordered" evidence="1">
    <location>
        <begin position="26"/>
        <end position="46"/>
    </location>
</feature>
<feature type="compositionally biased region" description="Low complexity" evidence="1">
    <location>
        <begin position="36"/>
        <end position="46"/>
    </location>
</feature>
<dbReference type="OrthoDB" id="2013972at2759"/>
<dbReference type="CDD" id="cd02440">
    <property type="entry name" value="AdoMet_MTases"/>
    <property type="match status" value="1"/>
</dbReference>
<dbReference type="GO" id="GO:0008168">
    <property type="term" value="F:methyltransferase activity"/>
    <property type="evidence" value="ECO:0007669"/>
    <property type="project" value="TreeGrafter"/>
</dbReference>
<organism evidence="2 3">
    <name type="scientific">Endocarpon pusillum</name>
    <dbReference type="NCBI Taxonomy" id="364733"/>
    <lineage>
        <taxon>Eukaryota</taxon>
        <taxon>Fungi</taxon>
        <taxon>Dikarya</taxon>
        <taxon>Ascomycota</taxon>
        <taxon>Pezizomycotina</taxon>
        <taxon>Eurotiomycetes</taxon>
        <taxon>Chaetothyriomycetidae</taxon>
        <taxon>Verrucariales</taxon>
        <taxon>Verrucariaceae</taxon>
        <taxon>Endocarpon</taxon>
    </lineage>
</organism>